<keyword evidence="9" id="KW-1185">Reference proteome</keyword>
<evidence type="ECO:0000256" key="3">
    <source>
        <dbReference type="ARBA" id="ARBA00022723"/>
    </source>
</evidence>
<dbReference type="Proteomes" id="UP000249782">
    <property type="component" value="Unassembled WGS sequence"/>
</dbReference>
<evidence type="ECO:0000256" key="2">
    <source>
        <dbReference type="ARBA" id="ARBA00022691"/>
    </source>
</evidence>
<dbReference type="CDD" id="cd01335">
    <property type="entry name" value="Radical_SAM"/>
    <property type="match status" value="1"/>
</dbReference>
<evidence type="ECO:0000259" key="7">
    <source>
        <dbReference type="PROSITE" id="PS51918"/>
    </source>
</evidence>
<keyword evidence="1" id="KW-0004">4Fe-4S</keyword>
<comment type="caution">
    <text evidence="8">The sequence shown here is derived from an EMBL/GenBank/DDBJ whole genome shotgun (WGS) entry which is preliminary data.</text>
</comment>
<accession>A0A328PCD9</accession>
<dbReference type="GO" id="GO:0003824">
    <property type="term" value="F:catalytic activity"/>
    <property type="evidence" value="ECO:0007669"/>
    <property type="project" value="InterPro"/>
</dbReference>
<evidence type="ECO:0000256" key="4">
    <source>
        <dbReference type="ARBA" id="ARBA00023004"/>
    </source>
</evidence>
<dbReference type="GO" id="GO:0051539">
    <property type="term" value="F:4 iron, 4 sulfur cluster binding"/>
    <property type="evidence" value="ECO:0007669"/>
    <property type="project" value="UniProtKB-KW"/>
</dbReference>
<dbReference type="SFLD" id="SFLDG01101">
    <property type="entry name" value="Uncharacterised_Radical_SAM_Su"/>
    <property type="match status" value="1"/>
</dbReference>
<dbReference type="SFLD" id="SFLDS00029">
    <property type="entry name" value="Radical_SAM"/>
    <property type="match status" value="1"/>
</dbReference>
<feature type="binding site" evidence="6">
    <location>
        <position position="85"/>
    </location>
    <ligand>
        <name>[4Fe-4S] cluster</name>
        <dbReference type="ChEBI" id="CHEBI:49883"/>
        <note>4Fe-4S-S-AdoMet</note>
    </ligand>
</feature>
<organism evidence="8 9">
    <name type="scientific">Methanothermobacter tenebrarum</name>
    <dbReference type="NCBI Taxonomy" id="680118"/>
    <lineage>
        <taxon>Archaea</taxon>
        <taxon>Methanobacteriati</taxon>
        <taxon>Methanobacteriota</taxon>
        <taxon>Methanomada group</taxon>
        <taxon>Methanobacteria</taxon>
        <taxon>Methanobacteriales</taxon>
        <taxon>Methanobacteriaceae</taxon>
        <taxon>Methanothermobacter</taxon>
    </lineage>
</organism>
<evidence type="ECO:0000256" key="5">
    <source>
        <dbReference type="ARBA" id="ARBA00023014"/>
    </source>
</evidence>
<dbReference type="InterPro" id="IPR034457">
    <property type="entry name" value="Organic_radical-activating"/>
</dbReference>
<dbReference type="InterPro" id="IPR058240">
    <property type="entry name" value="rSAM_sf"/>
</dbReference>
<dbReference type="Gene3D" id="3.20.20.70">
    <property type="entry name" value="Aldolase class I"/>
    <property type="match status" value="1"/>
</dbReference>
<feature type="binding site" evidence="6">
    <location>
        <position position="88"/>
    </location>
    <ligand>
        <name>[4Fe-4S] cluster</name>
        <dbReference type="ChEBI" id="CHEBI:49883"/>
        <note>4Fe-4S-S-AdoMet</note>
    </ligand>
</feature>
<evidence type="ECO:0000313" key="9">
    <source>
        <dbReference type="Proteomes" id="UP000249782"/>
    </source>
</evidence>
<proteinExistence type="predicted"/>
<dbReference type="EMBL" id="QLOE01000007">
    <property type="protein sequence ID" value="RAO78863.1"/>
    <property type="molecule type" value="Genomic_DNA"/>
</dbReference>
<dbReference type="SUPFAM" id="SSF102114">
    <property type="entry name" value="Radical SAM enzymes"/>
    <property type="match status" value="1"/>
</dbReference>
<keyword evidence="2 6" id="KW-0949">S-adenosyl-L-methionine</keyword>
<dbReference type="PANTHER" id="PTHR30352">
    <property type="entry name" value="PYRUVATE FORMATE-LYASE-ACTIVATING ENZYME"/>
    <property type="match status" value="1"/>
</dbReference>
<dbReference type="GO" id="GO:0046872">
    <property type="term" value="F:metal ion binding"/>
    <property type="evidence" value="ECO:0007669"/>
    <property type="project" value="UniProtKB-KW"/>
</dbReference>
<feature type="domain" description="Radical SAM core" evidence="7">
    <location>
        <begin position="66"/>
        <end position="287"/>
    </location>
</feature>
<keyword evidence="5 6" id="KW-0411">Iron-sulfur</keyword>
<dbReference type="PROSITE" id="PS51918">
    <property type="entry name" value="RADICAL_SAM"/>
    <property type="match status" value="1"/>
</dbReference>
<dbReference type="InterPro" id="IPR013785">
    <property type="entry name" value="Aldolase_TIM"/>
</dbReference>
<name>A0A328PCD9_9EURY</name>
<dbReference type="PIRSF" id="PIRSF004869">
    <property type="entry name" value="PflX_prd"/>
    <property type="match status" value="1"/>
</dbReference>
<dbReference type="Pfam" id="PF04055">
    <property type="entry name" value="Radical_SAM"/>
    <property type="match status" value="1"/>
</dbReference>
<dbReference type="PANTHER" id="PTHR30352:SF5">
    <property type="entry name" value="PYRUVATE FORMATE-LYASE 1-ACTIVATING ENZYME"/>
    <property type="match status" value="1"/>
</dbReference>
<gene>
    <name evidence="8" type="ORF">DPC56_06275</name>
</gene>
<dbReference type="InterPro" id="IPR007197">
    <property type="entry name" value="rSAM"/>
</dbReference>
<evidence type="ECO:0000256" key="1">
    <source>
        <dbReference type="ARBA" id="ARBA00022485"/>
    </source>
</evidence>
<evidence type="ECO:0000256" key="6">
    <source>
        <dbReference type="PIRSR" id="PIRSR004869-50"/>
    </source>
</evidence>
<keyword evidence="4 6" id="KW-0408">Iron</keyword>
<dbReference type="OrthoDB" id="371936at2157"/>
<evidence type="ECO:0000313" key="8">
    <source>
        <dbReference type="EMBL" id="RAO78863.1"/>
    </source>
</evidence>
<dbReference type="RefSeq" id="WP_112094228.1">
    <property type="nucleotide sequence ID" value="NZ_QLOE01000007.1"/>
</dbReference>
<dbReference type="AlphaFoldDB" id="A0A328PCD9"/>
<dbReference type="InterPro" id="IPR016431">
    <property type="entry name" value="Pyrv-formate_lyase-activ_prd"/>
</dbReference>
<keyword evidence="3 6" id="KW-0479">Metal-binding</keyword>
<feature type="binding site" evidence="6">
    <location>
        <position position="81"/>
    </location>
    <ligand>
        <name>[4Fe-4S] cluster</name>
        <dbReference type="ChEBI" id="CHEBI:49883"/>
        <note>4Fe-4S-S-AdoMet</note>
    </ligand>
</feature>
<sequence>MKTSPFYKNINKKIQCTLCERRCKLSNGEQGTCKVRFNKNGKLYTLTYGRLSAIESRPIEIKPFYHYWPGSTSLTIATYSCNFSCPWCQNYHLSRSLPKGAPYTPPGAIVKKALINHDEGLCLSFQEPTLLTEYAIDLFKIGRKHRLYACYVSNGYMTIEALKALIDAGLTGLNIDIKGGKDVYKEYCGGINVYKIWRNVKKALEEGVHVEIVNLVVTGVNENDIDWVIKNHLKFAGEDTPLHFTRYYPRYKFTSPATRIEILEEAVKKAQREGIKYVYIGNVPGHRFEHTYCPECGKLLIRRFSYKILDYGIEDSKCPECGQKIKIYGRYISRDVL</sequence>
<protein>
    <submittedName>
        <fullName evidence="8">AmmeMemoRadiSam system radical SAM enzyme</fullName>
    </submittedName>
</protein>
<comment type="cofactor">
    <cofactor evidence="6">
        <name>[4Fe-4S] cluster</name>
        <dbReference type="ChEBI" id="CHEBI:49883"/>
    </cofactor>
    <text evidence="6">Binds 1 [4Fe-4S] cluster. The cluster is coordinated with 3 cysteines and an exchangeable S-adenosyl-L-methionine.</text>
</comment>
<reference evidence="8 9" key="1">
    <citation type="submission" date="2018-06" db="EMBL/GenBank/DDBJ databases">
        <title>Draft genome sequence of hyperthermophilic methanogen Methanothermobacter tenebrarum sp. MCM-B 1447.</title>
        <authorList>
            <person name="Pore S.D."/>
            <person name="Dagar S."/>
            <person name="Dhakephalkar P.K."/>
        </authorList>
    </citation>
    <scope>NUCLEOTIDE SEQUENCE [LARGE SCALE GENOMIC DNA]</scope>
    <source>
        <strain evidence="8 9">MCM B 1447</strain>
    </source>
</reference>
<dbReference type="InterPro" id="IPR027596">
    <property type="entry name" value="AmmeMemoSam_rS"/>
</dbReference>